<dbReference type="AlphaFoldDB" id="A0A6G1HUV0"/>
<dbReference type="Proteomes" id="UP000799640">
    <property type="component" value="Unassembled WGS sequence"/>
</dbReference>
<gene>
    <name evidence="1" type="ORF">EJ06DRAFT_60164</name>
</gene>
<sequence length="185" mass="21215">MQFPSFSVSHPCWWGIYNRPGDPFPRTSYHMCCGEDGVYTHAARPLFGVDINSYAGISKYTALSPQLLLRVTCWLGIKTHVLHLCDYRRGTVGPGRELGFQYIGCRPSWWQRIPAFNTSIRPERALTRWRSTLTALRRCQMMSTTRFVYILPHTYPATPNYKRSHSSAWKQVQSGGRAILGRRSG</sequence>
<proteinExistence type="predicted"/>
<dbReference type="EMBL" id="ML996697">
    <property type="protein sequence ID" value="KAF2399617.1"/>
    <property type="molecule type" value="Genomic_DNA"/>
</dbReference>
<protein>
    <submittedName>
        <fullName evidence="1">Uncharacterized protein</fullName>
    </submittedName>
</protein>
<name>A0A6G1HUV0_9PEZI</name>
<reference evidence="1" key="1">
    <citation type="journal article" date="2020" name="Stud. Mycol.">
        <title>101 Dothideomycetes genomes: a test case for predicting lifestyles and emergence of pathogens.</title>
        <authorList>
            <person name="Haridas S."/>
            <person name="Albert R."/>
            <person name="Binder M."/>
            <person name="Bloem J."/>
            <person name="Labutti K."/>
            <person name="Salamov A."/>
            <person name="Andreopoulos B."/>
            <person name="Baker S."/>
            <person name="Barry K."/>
            <person name="Bills G."/>
            <person name="Bluhm B."/>
            <person name="Cannon C."/>
            <person name="Castanera R."/>
            <person name="Culley D."/>
            <person name="Daum C."/>
            <person name="Ezra D."/>
            <person name="Gonzalez J."/>
            <person name="Henrissat B."/>
            <person name="Kuo A."/>
            <person name="Liang C."/>
            <person name="Lipzen A."/>
            <person name="Lutzoni F."/>
            <person name="Magnuson J."/>
            <person name="Mondo S."/>
            <person name="Nolan M."/>
            <person name="Ohm R."/>
            <person name="Pangilinan J."/>
            <person name="Park H.-J."/>
            <person name="Ramirez L."/>
            <person name="Alfaro M."/>
            <person name="Sun H."/>
            <person name="Tritt A."/>
            <person name="Yoshinaga Y."/>
            <person name="Zwiers L.-H."/>
            <person name="Turgeon B."/>
            <person name="Goodwin S."/>
            <person name="Spatafora J."/>
            <person name="Crous P."/>
            <person name="Grigoriev I."/>
        </authorList>
    </citation>
    <scope>NUCLEOTIDE SEQUENCE</scope>
    <source>
        <strain evidence="1">CBS 262.69</strain>
    </source>
</reference>
<evidence type="ECO:0000313" key="2">
    <source>
        <dbReference type="Proteomes" id="UP000799640"/>
    </source>
</evidence>
<organism evidence="1 2">
    <name type="scientific">Trichodelitschia bisporula</name>
    <dbReference type="NCBI Taxonomy" id="703511"/>
    <lineage>
        <taxon>Eukaryota</taxon>
        <taxon>Fungi</taxon>
        <taxon>Dikarya</taxon>
        <taxon>Ascomycota</taxon>
        <taxon>Pezizomycotina</taxon>
        <taxon>Dothideomycetes</taxon>
        <taxon>Dothideomycetes incertae sedis</taxon>
        <taxon>Phaeotrichales</taxon>
        <taxon>Phaeotrichaceae</taxon>
        <taxon>Trichodelitschia</taxon>
    </lineage>
</organism>
<keyword evidence="2" id="KW-1185">Reference proteome</keyword>
<accession>A0A6G1HUV0</accession>
<evidence type="ECO:0000313" key="1">
    <source>
        <dbReference type="EMBL" id="KAF2399617.1"/>
    </source>
</evidence>